<proteinExistence type="predicted"/>
<dbReference type="GeneID" id="97141804"/>
<feature type="domain" description="Tc1-like transposase DDE" evidence="1">
    <location>
        <begin position="35"/>
        <end position="135"/>
    </location>
</feature>
<name>A0ABX8Y6U4_ANETH</name>
<evidence type="ECO:0000259" key="1">
    <source>
        <dbReference type="Pfam" id="PF13358"/>
    </source>
</evidence>
<dbReference type="SUPFAM" id="SSF53098">
    <property type="entry name" value="Ribonuclease H-like"/>
    <property type="match status" value="1"/>
</dbReference>
<accession>A0ABX8Y6U4</accession>
<protein>
    <submittedName>
        <fullName evidence="2">Transposase</fullName>
    </submittedName>
</protein>
<organism evidence="2 3">
    <name type="scientific">Aneurinibacillus thermoaerophilus</name>
    <dbReference type="NCBI Taxonomy" id="143495"/>
    <lineage>
        <taxon>Bacteria</taxon>
        <taxon>Bacillati</taxon>
        <taxon>Bacillota</taxon>
        <taxon>Bacilli</taxon>
        <taxon>Bacillales</taxon>
        <taxon>Paenibacillaceae</taxon>
        <taxon>Aneurinibacillus group</taxon>
        <taxon>Aneurinibacillus</taxon>
    </lineage>
</organism>
<dbReference type="Gene3D" id="3.30.420.10">
    <property type="entry name" value="Ribonuclease H-like superfamily/Ribonuclease H"/>
    <property type="match status" value="1"/>
</dbReference>
<keyword evidence="3" id="KW-1185">Reference proteome</keyword>
<dbReference type="Proteomes" id="UP000826616">
    <property type="component" value="Chromosome"/>
</dbReference>
<dbReference type="InterPro" id="IPR012337">
    <property type="entry name" value="RNaseH-like_sf"/>
</dbReference>
<dbReference type="RefSeq" id="WP_156424020.1">
    <property type="nucleotide sequence ID" value="NZ_CP080764.1"/>
</dbReference>
<dbReference type="EMBL" id="CP080764">
    <property type="protein sequence ID" value="QYY41384.1"/>
    <property type="molecule type" value="Genomic_DNA"/>
</dbReference>
<evidence type="ECO:0000313" key="3">
    <source>
        <dbReference type="Proteomes" id="UP000826616"/>
    </source>
</evidence>
<dbReference type="InterPro" id="IPR036397">
    <property type="entry name" value="RNaseH_sf"/>
</dbReference>
<gene>
    <name evidence="2" type="ORF">K3F53_10530</name>
</gene>
<dbReference type="PANTHER" id="PTHR46564">
    <property type="entry name" value="TRANSPOSASE"/>
    <property type="match status" value="1"/>
</dbReference>
<reference evidence="2 3" key="1">
    <citation type="submission" date="2021-08" db="EMBL/GenBank/DDBJ databases">
        <title>Complete genome sequence of the strain Aneurinibacillus thermoaerophilus CCM 8960.</title>
        <authorList>
            <person name="Musilova J."/>
            <person name="Kourilova X."/>
            <person name="Pernicova I."/>
            <person name="Bezdicek M."/>
            <person name="Lengerova M."/>
            <person name="Obruca S."/>
            <person name="Sedlar K."/>
        </authorList>
    </citation>
    <scope>NUCLEOTIDE SEQUENCE [LARGE SCALE GENOMIC DNA]</scope>
    <source>
        <strain evidence="2 3">CCM 8960</strain>
    </source>
</reference>
<sequence length="196" mass="23369">MGKLVVTQAHGFTPESLRVEERKMQDVLFKQRLMAVRLVMEGYSATCSAAEKCNAATFLDFLQQLLTQYTDKFVILILDNARIHHAKLVRPFLEQNRHRLFLLFLPPYSPELNPIEKVWRWLKDMVIVNRFHRNESGVQTVRTLAQFYIDYRRKIEHVFCCLKNNFSLEQPRWYSKNRYDFHCHLCVLIDKIGFLC</sequence>
<dbReference type="PANTHER" id="PTHR46564:SF1">
    <property type="entry name" value="TRANSPOSASE"/>
    <property type="match status" value="1"/>
</dbReference>
<dbReference type="Pfam" id="PF13358">
    <property type="entry name" value="DDE_3"/>
    <property type="match status" value="1"/>
</dbReference>
<evidence type="ECO:0000313" key="2">
    <source>
        <dbReference type="EMBL" id="QYY41384.1"/>
    </source>
</evidence>
<dbReference type="InterPro" id="IPR038717">
    <property type="entry name" value="Tc1-like_DDE_dom"/>
</dbReference>